<comment type="caution">
    <text evidence="2">The sequence shown here is derived from an EMBL/GenBank/DDBJ whole genome shotgun (WGS) entry which is preliminary data.</text>
</comment>
<organism evidence="2 3">
    <name type="scientific">Reyranella soli</name>
    <dbReference type="NCBI Taxonomy" id="1230389"/>
    <lineage>
        <taxon>Bacteria</taxon>
        <taxon>Pseudomonadati</taxon>
        <taxon>Pseudomonadota</taxon>
        <taxon>Alphaproteobacteria</taxon>
        <taxon>Hyphomicrobiales</taxon>
        <taxon>Reyranellaceae</taxon>
        <taxon>Reyranella</taxon>
    </lineage>
</organism>
<dbReference type="CDD" id="cd13578">
    <property type="entry name" value="PBP2_Bug27"/>
    <property type="match status" value="1"/>
</dbReference>
<protein>
    <submittedName>
        <fullName evidence="2">MFS transporter</fullName>
    </submittedName>
</protein>
<dbReference type="InterPro" id="IPR042100">
    <property type="entry name" value="Bug_dom1"/>
</dbReference>
<dbReference type="Gene3D" id="3.40.190.10">
    <property type="entry name" value="Periplasmic binding protein-like II"/>
    <property type="match status" value="1"/>
</dbReference>
<evidence type="ECO:0000313" key="3">
    <source>
        <dbReference type="Proteomes" id="UP000321058"/>
    </source>
</evidence>
<dbReference type="PIRSF" id="PIRSF017082">
    <property type="entry name" value="YflP"/>
    <property type="match status" value="1"/>
</dbReference>
<name>A0A512NRP8_9HYPH</name>
<dbReference type="SUPFAM" id="SSF53850">
    <property type="entry name" value="Periplasmic binding protein-like II"/>
    <property type="match status" value="1"/>
</dbReference>
<dbReference type="InterPro" id="IPR005064">
    <property type="entry name" value="BUG"/>
</dbReference>
<dbReference type="EMBL" id="BKAJ01000240">
    <property type="protein sequence ID" value="GEP61625.1"/>
    <property type="molecule type" value="Genomic_DNA"/>
</dbReference>
<dbReference type="Gene3D" id="3.40.190.150">
    <property type="entry name" value="Bordetella uptake gene, domain 1"/>
    <property type="match status" value="1"/>
</dbReference>
<evidence type="ECO:0000313" key="2">
    <source>
        <dbReference type="EMBL" id="GEP61625.1"/>
    </source>
</evidence>
<dbReference type="PANTHER" id="PTHR42928">
    <property type="entry name" value="TRICARBOXYLATE-BINDING PROTEIN"/>
    <property type="match status" value="1"/>
</dbReference>
<dbReference type="Pfam" id="PF03401">
    <property type="entry name" value="TctC"/>
    <property type="match status" value="1"/>
</dbReference>
<sequence length="305" mass="32216">MPAQAQAWPSKPIKLVVPYAPGGTTDVIARMVAEYLGQRLGQNIIVDNKPGKGAMVGTALVAKAPPDGYTLLMSVISGLSISPTLYGGADFDPMGDFIHISIASRNPSVLVVNPGFKAKTFKEYIEIAKAEPGKLAYATSGAGSSNHLLGAQLEQVIGAALVHVPYRGAGPAMVDTINGNVPSMFDSLPSAAPHIKAGKVRALAVSSEERSPAFPDVPTMKELGYPDLISYSWFGISVPAKTPQPIVDRLATEMQAVLKEPAVVKRWEEIGAEASTATPTEVTRFIQAEIDKWTPVVKSTGAKPE</sequence>
<keyword evidence="3" id="KW-1185">Reference proteome</keyword>
<dbReference type="PANTHER" id="PTHR42928:SF5">
    <property type="entry name" value="BLR1237 PROTEIN"/>
    <property type="match status" value="1"/>
</dbReference>
<accession>A0A512NRP8</accession>
<reference evidence="2 3" key="1">
    <citation type="submission" date="2019-07" db="EMBL/GenBank/DDBJ databases">
        <title>Whole genome shotgun sequence of Reyranella soli NBRC 108950.</title>
        <authorList>
            <person name="Hosoyama A."/>
            <person name="Uohara A."/>
            <person name="Ohji S."/>
            <person name="Ichikawa N."/>
        </authorList>
    </citation>
    <scope>NUCLEOTIDE SEQUENCE [LARGE SCALE GENOMIC DNA]</scope>
    <source>
        <strain evidence="2 3">NBRC 108950</strain>
    </source>
</reference>
<evidence type="ECO:0000256" key="1">
    <source>
        <dbReference type="ARBA" id="ARBA00006987"/>
    </source>
</evidence>
<comment type="similarity">
    <text evidence="1">Belongs to the UPF0065 (bug) family.</text>
</comment>
<gene>
    <name evidence="2" type="ORF">RSO01_87910</name>
</gene>
<dbReference type="Proteomes" id="UP000321058">
    <property type="component" value="Unassembled WGS sequence"/>
</dbReference>
<dbReference type="AlphaFoldDB" id="A0A512NRP8"/>
<proteinExistence type="inferred from homology"/>